<dbReference type="Proteomes" id="UP000217199">
    <property type="component" value="Unassembled WGS sequence"/>
</dbReference>
<dbReference type="EMBL" id="NBII01000001">
    <property type="protein sequence ID" value="PAV23161.1"/>
    <property type="molecule type" value="Genomic_DNA"/>
</dbReference>
<dbReference type="PROSITE" id="PS00108">
    <property type="entry name" value="PROTEIN_KINASE_ST"/>
    <property type="match status" value="1"/>
</dbReference>
<proteinExistence type="predicted"/>
<dbReference type="InterPro" id="IPR008271">
    <property type="entry name" value="Ser/Thr_kinase_AS"/>
</dbReference>
<dbReference type="Gene3D" id="1.10.510.10">
    <property type="entry name" value="Transferase(Phosphotransferase) domain 1"/>
    <property type="match status" value="1"/>
</dbReference>
<dbReference type="InterPro" id="IPR000719">
    <property type="entry name" value="Prot_kinase_dom"/>
</dbReference>
<dbReference type="Pfam" id="PF00069">
    <property type="entry name" value="Pkinase"/>
    <property type="match status" value="1"/>
</dbReference>
<evidence type="ECO:0000313" key="3">
    <source>
        <dbReference type="EMBL" id="PAV23161.1"/>
    </source>
</evidence>
<dbReference type="AlphaFoldDB" id="A0A286UUB3"/>
<dbReference type="PANTHER" id="PTHR44167">
    <property type="entry name" value="OVARIAN-SPECIFIC SERINE/THREONINE-PROTEIN KINASE LOK-RELATED"/>
    <property type="match status" value="1"/>
</dbReference>
<organism evidence="3 4">
    <name type="scientific">Pyrrhoderma noxium</name>
    <dbReference type="NCBI Taxonomy" id="2282107"/>
    <lineage>
        <taxon>Eukaryota</taxon>
        <taxon>Fungi</taxon>
        <taxon>Dikarya</taxon>
        <taxon>Basidiomycota</taxon>
        <taxon>Agaricomycotina</taxon>
        <taxon>Agaricomycetes</taxon>
        <taxon>Hymenochaetales</taxon>
        <taxon>Hymenochaetaceae</taxon>
        <taxon>Pyrrhoderma</taxon>
    </lineage>
</organism>
<keyword evidence="4" id="KW-1185">Reference proteome</keyword>
<keyword evidence="3" id="KW-0418">Kinase</keyword>
<dbReference type="SMART" id="SM00220">
    <property type="entry name" value="S_TKc"/>
    <property type="match status" value="1"/>
</dbReference>
<feature type="compositionally biased region" description="Basic and acidic residues" evidence="1">
    <location>
        <begin position="323"/>
        <end position="336"/>
    </location>
</feature>
<comment type="caution">
    <text evidence="3">The sequence shown here is derived from an EMBL/GenBank/DDBJ whole genome shotgun (WGS) entry which is preliminary data.</text>
</comment>
<feature type="compositionally biased region" description="Basic and acidic residues" evidence="1">
    <location>
        <begin position="445"/>
        <end position="464"/>
    </location>
</feature>
<protein>
    <submittedName>
        <fullName evidence="3">Serine threonine kinase</fullName>
    </submittedName>
</protein>
<name>A0A286UUB3_9AGAM</name>
<evidence type="ECO:0000313" key="4">
    <source>
        <dbReference type="Proteomes" id="UP000217199"/>
    </source>
</evidence>
<dbReference type="InterPro" id="IPR011009">
    <property type="entry name" value="Kinase-like_dom_sf"/>
</dbReference>
<dbReference type="PANTHER" id="PTHR44167:SF30">
    <property type="entry name" value="PHOSPHORYLASE KINASE"/>
    <property type="match status" value="1"/>
</dbReference>
<feature type="compositionally biased region" description="Polar residues" evidence="1">
    <location>
        <begin position="425"/>
        <end position="434"/>
    </location>
</feature>
<evidence type="ECO:0000259" key="2">
    <source>
        <dbReference type="PROSITE" id="PS50011"/>
    </source>
</evidence>
<feature type="compositionally biased region" description="Basic and acidic residues" evidence="1">
    <location>
        <begin position="412"/>
        <end position="424"/>
    </location>
</feature>
<accession>A0A286UUB3</accession>
<evidence type="ECO:0000256" key="1">
    <source>
        <dbReference type="SAM" id="MobiDB-lite"/>
    </source>
</evidence>
<dbReference type="CDD" id="cd00180">
    <property type="entry name" value="PKc"/>
    <property type="match status" value="1"/>
</dbReference>
<dbReference type="SUPFAM" id="SSF56112">
    <property type="entry name" value="Protein kinase-like (PK-like)"/>
    <property type="match status" value="1"/>
</dbReference>
<dbReference type="PROSITE" id="PS50011">
    <property type="entry name" value="PROTEIN_KINASE_DOM"/>
    <property type="match status" value="1"/>
</dbReference>
<dbReference type="GO" id="GO:0005634">
    <property type="term" value="C:nucleus"/>
    <property type="evidence" value="ECO:0007669"/>
    <property type="project" value="TreeGrafter"/>
</dbReference>
<dbReference type="STRING" id="2282107.A0A286UUB3"/>
<dbReference type="OrthoDB" id="4062651at2759"/>
<dbReference type="GO" id="GO:0044773">
    <property type="term" value="P:mitotic DNA damage checkpoint signaling"/>
    <property type="evidence" value="ECO:0007669"/>
    <property type="project" value="TreeGrafter"/>
</dbReference>
<sequence length="464" mass="51299">MPSPLQGLKFEKWLGQGGNGTVGEYHVPEKLSGNPTWKNLVGMNIAIKLIPHSQSFIYEHEKKRLEILPDSKGVMKYYGAIEGTHNNFLLMELGKYGSLFDNLKDIISSSAQDIIIIRIRCISRCTLLGLMSLHDANIVHQDLKPENIVVKELTETKIGCFISDIGSAHLSHIDTTPTRLLTTYTYAAPEQIDNIFGRKESDIWSLGLCLVAASLGREPFAPIPLQNDAFKSVKDGTLLRRIIKESFLFKIPAAEDLLLGMLAKDPKDRFTAKEAYSHPFVQNKQFIRPLRKAANRPPPNAPDKENPRSGFALAHSSGSNRPQNRDRYQQKADESSRGYSGEKNSKSNPTNTSLRIKPSAAQITEHLGAATPKKKRVNIPSESRMKGAATLKGLSAPGKGREHSSAKGRVSMADKHTDKPHENSVQRQSESSISRALPGNKSKKKVDTGLKSKDALKPKALKQE</sequence>
<feature type="region of interest" description="Disordered" evidence="1">
    <location>
        <begin position="287"/>
        <end position="464"/>
    </location>
</feature>
<dbReference type="GO" id="GO:0005524">
    <property type="term" value="F:ATP binding"/>
    <property type="evidence" value="ECO:0007669"/>
    <property type="project" value="InterPro"/>
</dbReference>
<gene>
    <name evidence="3" type="ORF">PNOK_0022900</name>
</gene>
<reference evidence="3 4" key="1">
    <citation type="journal article" date="2017" name="Mol. Ecol.">
        <title>Comparative and population genomic landscape of Phellinus noxius: A hypervariable fungus causing root rot in trees.</title>
        <authorList>
            <person name="Chung C.L."/>
            <person name="Lee T.J."/>
            <person name="Akiba M."/>
            <person name="Lee H.H."/>
            <person name="Kuo T.H."/>
            <person name="Liu D."/>
            <person name="Ke H.M."/>
            <person name="Yokoi T."/>
            <person name="Roa M.B."/>
            <person name="Lu M.J."/>
            <person name="Chang Y.Y."/>
            <person name="Ann P.J."/>
            <person name="Tsai J.N."/>
            <person name="Chen C.Y."/>
            <person name="Tzean S.S."/>
            <person name="Ota Y."/>
            <person name="Hattori T."/>
            <person name="Sahashi N."/>
            <person name="Liou R.F."/>
            <person name="Kikuchi T."/>
            <person name="Tsai I.J."/>
        </authorList>
    </citation>
    <scope>NUCLEOTIDE SEQUENCE [LARGE SCALE GENOMIC DNA]</scope>
    <source>
        <strain evidence="3 4">FFPRI411160</strain>
    </source>
</reference>
<keyword evidence="3" id="KW-0808">Transferase</keyword>
<dbReference type="GO" id="GO:0004674">
    <property type="term" value="F:protein serine/threonine kinase activity"/>
    <property type="evidence" value="ECO:0007669"/>
    <property type="project" value="TreeGrafter"/>
</dbReference>
<dbReference type="InParanoid" id="A0A286UUB3"/>
<feature type="domain" description="Protein kinase" evidence="2">
    <location>
        <begin position="8"/>
        <end position="281"/>
    </location>
</feature>